<feature type="domain" description="AB hydrolase-1" evidence="2">
    <location>
        <begin position="73"/>
        <end position="313"/>
    </location>
</feature>
<dbReference type="PRINTS" id="PR00111">
    <property type="entry name" value="ABHYDROLASE"/>
</dbReference>
<accession>A0A9X4XKY0</accession>
<dbReference type="InterPro" id="IPR029058">
    <property type="entry name" value="AB_hydrolase_fold"/>
</dbReference>
<dbReference type="InterPro" id="IPR017497">
    <property type="entry name" value="BchO"/>
</dbReference>
<evidence type="ECO:0000256" key="1">
    <source>
        <dbReference type="SAM" id="MobiDB-lite"/>
    </source>
</evidence>
<organism evidence="3 4">
    <name type="scientific">Rhodoplanes serenus</name>
    <dbReference type="NCBI Taxonomy" id="200615"/>
    <lineage>
        <taxon>Bacteria</taxon>
        <taxon>Pseudomonadati</taxon>
        <taxon>Pseudomonadota</taxon>
        <taxon>Alphaproteobacteria</taxon>
        <taxon>Hyphomicrobiales</taxon>
        <taxon>Nitrobacteraceae</taxon>
        <taxon>Rhodoplanes</taxon>
    </lineage>
</organism>
<name>A0A9X4XKY0_9BRAD</name>
<dbReference type="NCBIfam" id="TIGR03056">
    <property type="entry name" value="bchO_mg_che_rel"/>
    <property type="match status" value="1"/>
</dbReference>
<dbReference type="SUPFAM" id="SSF53474">
    <property type="entry name" value="alpha/beta-Hydrolases"/>
    <property type="match status" value="1"/>
</dbReference>
<dbReference type="Pfam" id="PF12697">
    <property type="entry name" value="Abhydrolase_6"/>
    <property type="match status" value="1"/>
</dbReference>
<dbReference type="PANTHER" id="PTHR46438:SF11">
    <property type="entry name" value="LIPASE-RELATED"/>
    <property type="match status" value="1"/>
</dbReference>
<dbReference type="AlphaFoldDB" id="A0A9X4XKY0"/>
<protein>
    <submittedName>
        <fullName evidence="3">Alpha/beta fold hydrolase</fullName>
    </submittedName>
</protein>
<evidence type="ECO:0000313" key="4">
    <source>
        <dbReference type="Proteomes" id="UP000438991"/>
    </source>
</evidence>
<dbReference type="Proteomes" id="UP000438991">
    <property type="component" value="Unassembled WGS sequence"/>
</dbReference>
<dbReference type="PANTHER" id="PTHR46438">
    <property type="entry name" value="ALPHA/BETA-HYDROLASES SUPERFAMILY PROTEIN"/>
    <property type="match status" value="1"/>
</dbReference>
<gene>
    <name evidence="3" type="ORF">GJ689_12505</name>
</gene>
<sequence length="340" mass="36726">MPLTRFTPDRQESPVRRPVSRPQHSPASPSASPHPPLSWERDGHDWPNRQASHFVEAAGLRWHVQEMGRGPVLLLIHGTGSATHSWRDLMPLLARHFTVVAPDLPGHGFTEMPARERLSLDGMAEDLHALLQALGRFPAVVAGHSAGAAVLARMCLDGRIGPRALVGLNGAMLPIGGMAGRLLTPFARLLAASAMVPRLFARFAANDGFVERMIRDTGSTLDPAGIAFYRRLTCHPAHVAAAVRMMANWRLPPLARELPHLRTRLVLVTGGNDKTIAPNDAARVRVLLPDATLVPLPGLGHLAHEERPDEVAALMVQVGREAGVLPALHLVEQEVAVAAE</sequence>
<keyword evidence="3" id="KW-0378">Hydrolase</keyword>
<feature type="region of interest" description="Disordered" evidence="1">
    <location>
        <begin position="1"/>
        <end position="45"/>
    </location>
</feature>
<dbReference type="GO" id="GO:0016787">
    <property type="term" value="F:hydrolase activity"/>
    <property type="evidence" value="ECO:0007669"/>
    <property type="project" value="UniProtKB-KW"/>
</dbReference>
<evidence type="ECO:0000313" key="3">
    <source>
        <dbReference type="EMBL" id="MTW17025.1"/>
    </source>
</evidence>
<reference evidence="3 4" key="1">
    <citation type="submission" date="2019-11" db="EMBL/GenBank/DDBJ databases">
        <title>Whole-genome sequence of Rhodoplanes serenus DSM 18633, type strain.</title>
        <authorList>
            <person name="Kyndt J.A."/>
            <person name="Meyer T.E."/>
        </authorList>
    </citation>
    <scope>NUCLEOTIDE SEQUENCE [LARGE SCALE GENOMIC DNA]</scope>
    <source>
        <strain evidence="3 4">DSM 18633</strain>
    </source>
</reference>
<dbReference type="Gene3D" id="3.40.50.1820">
    <property type="entry name" value="alpha/beta hydrolase"/>
    <property type="match status" value="1"/>
</dbReference>
<evidence type="ECO:0000259" key="2">
    <source>
        <dbReference type="Pfam" id="PF12697"/>
    </source>
</evidence>
<dbReference type="EMBL" id="WNKV01000008">
    <property type="protein sequence ID" value="MTW17025.1"/>
    <property type="molecule type" value="Genomic_DNA"/>
</dbReference>
<feature type="compositionally biased region" description="Low complexity" evidence="1">
    <location>
        <begin position="20"/>
        <end position="31"/>
    </location>
</feature>
<proteinExistence type="predicted"/>
<comment type="caution">
    <text evidence="3">The sequence shown here is derived from an EMBL/GenBank/DDBJ whole genome shotgun (WGS) entry which is preliminary data.</text>
</comment>
<dbReference type="InterPro" id="IPR000073">
    <property type="entry name" value="AB_hydrolase_1"/>
</dbReference>